<evidence type="ECO:0000313" key="8">
    <source>
        <dbReference type="Proteomes" id="UP000469452"/>
    </source>
</evidence>
<dbReference type="AlphaFoldDB" id="A0A6A5ADH0"/>
<dbReference type="FunFam" id="3.40.50.300:FF:000870">
    <property type="entry name" value="MutS protein homolog 4"/>
    <property type="match status" value="1"/>
</dbReference>
<keyword evidence="3" id="KW-0067">ATP-binding</keyword>
<dbReference type="Pfam" id="PF05190">
    <property type="entry name" value="MutS_IV"/>
    <property type="match status" value="1"/>
</dbReference>
<gene>
    <name evidence="7" type="ORF">AaE_007801</name>
</gene>
<evidence type="ECO:0000313" key="7">
    <source>
        <dbReference type="EMBL" id="KAF0747222.1"/>
    </source>
</evidence>
<organism evidence="7 8">
    <name type="scientific">Aphanomyces astaci</name>
    <name type="common">Crayfish plague agent</name>
    <dbReference type="NCBI Taxonomy" id="112090"/>
    <lineage>
        <taxon>Eukaryota</taxon>
        <taxon>Sar</taxon>
        <taxon>Stramenopiles</taxon>
        <taxon>Oomycota</taxon>
        <taxon>Saprolegniomycetes</taxon>
        <taxon>Saprolegniales</taxon>
        <taxon>Verrucalvaceae</taxon>
        <taxon>Aphanomyces</taxon>
    </lineage>
</organism>
<dbReference type="SMART" id="SM00533">
    <property type="entry name" value="MUTSd"/>
    <property type="match status" value="1"/>
</dbReference>
<dbReference type="GO" id="GO:0006298">
    <property type="term" value="P:mismatch repair"/>
    <property type="evidence" value="ECO:0007669"/>
    <property type="project" value="InterPro"/>
</dbReference>
<dbReference type="GO" id="GO:0005524">
    <property type="term" value="F:ATP binding"/>
    <property type="evidence" value="ECO:0007669"/>
    <property type="project" value="UniProtKB-KW"/>
</dbReference>
<dbReference type="InterPro" id="IPR000432">
    <property type="entry name" value="DNA_mismatch_repair_MutS_C"/>
</dbReference>
<dbReference type="InterPro" id="IPR036187">
    <property type="entry name" value="DNA_mismatch_repair_MutS_sf"/>
</dbReference>
<dbReference type="Gene3D" id="3.40.50.300">
    <property type="entry name" value="P-loop containing nucleotide triphosphate hydrolases"/>
    <property type="match status" value="1"/>
</dbReference>
<proteinExistence type="inferred from homology"/>
<evidence type="ECO:0000256" key="3">
    <source>
        <dbReference type="ARBA" id="ARBA00022840"/>
    </source>
</evidence>
<dbReference type="InterPro" id="IPR007696">
    <property type="entry name" value="DNA_mismatch_repair_MutS_core"/>
</dbReference>
<dbReference type="VEuPathDB" id="FungiDB:H257_04990"/>
<comment type="caution">
    <text evidence="7">The sequence shown here is derived from an EMBL/GenBank/DDBJ whole genome shotgun (WGS) entry which is preliminary data.</text>
</comment>
<evidence type="ECO:0000256" key="4">
    <source>
        <dbReference type="ARBA" id="ARBA00023125"/>
    </source>
</evidence>
<dbReference type="SUPFAM" id="SSF48334">
    <property type="entry name" value="DNA repair protein MutS, domain III"/>
    <property type="match status" value="1"/>
</dbReference>
<keyword evidence="4" id="KW-0238">DNA-binding</keyword>
<dbReference type="Pfam" id="PF00488">
    <property type="entry name" value="MutS_V"/>
    <property type="match status" value="1"/>
</dbReference>
<evidence type="ECO:0000256" key="1">
    <source>
        <dbReference type="ARBA" id="ARBA00006271"/>
    </source>
</evidence>
<dbReference type="InterPro" id="IPR011184">
    <property type="entry name" value="DNA_mismatch_repair_Msh2"/>
</dbReference>
<evidence type="ECO:0000259" key="6">
    <source>
        <dbReference type="PROSITE" id="PS00486"/>
    </source>
</evidence>
<accession>A0A6A5ADH0</accession>
<dbReference type="PIRSF" id="PIRSF005813">
    <property type="entry name" value="MSH2"/>
    <property type="match status" value="1"/>
</dbReference>
<evidence type="ECO:0000256" key="5">
    <source>
        <dbReference type="ARBA" id="ARBA00023254"/>
    </source>
</evidence>
<dbReference type="GO" id="GO:0030983">
    <property type="term" value="F:mismatched DNA binding"/>
    <property type="evidence" value="ECO:0007669"/>
    <property type="project" value="InterPro"/>
</dbReference>
<dbReference type="EMBL" id="VJMI01013648">
    <property type="protein sequence ID" value="KAF0747222.1"/>
    <property type="molecule type" value="Genomic_DNA"/>
</dbReference>
<reference evidence="7 8" key="1">
    <citation type="submission" date="2019-06" db="EMBL/GenBank/DDBJ databases">
        <title>Genomics analysis of Aphanomyces spp. identifies a new class of oomycete effector associated with host adaptation.</title>
        <authorList>
            <person name="Gaulin E."/>
        </authorList>
    </citation>
    <scope>NUCLEOTIDE SEQUENCE [LARGE SCALE GENOMIC DNA]</scope>
    <source>
        <strain evidence="7 8">E</strain>
    </source>
</reference>
<keyword evidence="5" id="KW-0469">Meiosis</keyword>
<sequence length="800" mass="89441">MSRSTRTVQTEEDASLRTRINMDEDVSTRKTKTPRVATASRPARRTFIAVVAEGKCREVGITGIDISAPHELLISNMVDTHTFMETISLLDAYQPDEILLVETNKARSLHQEIRKHFKNSMCRIVPIARKYFDQAKGADDLKRIAMNCLDMSLLKNYIVMGSVACMVKYVEFIQGVYIAQKTIKAVVNTASPVLLMDYNTVSSLELMRGAKSGSTQQLVLGFENRLHSNVSWKALVTNYDFTTKFRSRNDVLNGRQQVVGTLLDHPSTFFDAREILPELPDLEILMAQLVIVPKLATTRVFEQGVASIVALKSTLDALPRLKTCLQSIDSNSTLLKAIVSSLQHEEFRQIQDSIRKVIDPNSHWKKSVRHMKIQGSFAVKSGLDGKLDLTRSTFVDIMDAIDQQVVEYQEKYAFNVKLNHSASRGYHLSIANLRQDIPPIFEECVKFNKSIACTTKQFSSLNSRATECIQEVYALSYGMIQKLLDEIRSHAASLYSMVENIATLDMLLSFANLVALSPADQPYTCPEVTEHGCLSINQGRHPLIETMMQDQPFVPNDTHLDIVVTFNVVTGPNCSGKSTHLKTVAVITVLAHIGCYVPAVEASIALRDRLFTRFGTSDDMQENASTFTVEMQETAFILDNCTCRSLVLMDELGRGTSNEEGFAIAWSVSESLMKKGAFCLFATHFHGLRELSELYPSCSNYHLQATTTDKNILRFQYKLKDGPTELRHGYGLMMAKVCGLPKSVCELASSLHPTVALREENLVAKTVDDTSDLQNMLLQRLMALRNSNLDDNGESYLCLA</sequence>
<name>A0A6A5ADH0_APHAT</name>
<dbReference type="PANTHER" id="PTHR11361">
    <property type="entry name" value="DNA MISMATCH REPAIR PROTEIN MUTS FAMILY MEMBER"/>
    <property type="match status" value="1"/>
</dbReference>
<dbReference type="Proteomes" id="UP000469452">
    <property type="component" value="Unassembled WGS sequence"/>
</dbReference>
<dbReference type="PROSITE" id="PS00486">
    <property type="entry name" value="DNA_MISMATCH_REPAIR_2"/>
    <property type="match status" value="1"/>
</dbReference>
<dbReference type="GO" id="GO:0140664">
    <property type="term" value="F:ATP-dependent DNA damage sensor activity"/>
    <property type="evidence" value="ECO:0007669"/>
    <property type="project" value="InterPro"/>
</dbReference>
<dbReference type="SUPFAM" id="SSF52540">
    <property type="entry name" value="P-loop containing nucleoside triphosphate hydrolases"/>
    <property type="match status" value="1"/>
</dbReference>
<feature type="domain" description="DNA mismatch repair proteins mutS family" evidence="6">
    <location>
        <begin position="645"/>
        <end position="661"/>
    </location>
</feature>
<dbReference type="InterPro" id="IPR007861">
    <property type="entry name" value="DNA_mismatch_repair_MutS_clamp"/>
</dbReference>
<dbReference type="InterPro" id="IPR036678">
    <property type="entry name" value="MutS_con_dom_sf"/>
</dbReference>
<dbReference type="InterPro" id="IPR027417">
    <property type="entry name" value="P-loop_NTPase"/>
</dbReference>
<protein>
    <recommendedName>
        <fullName evidence="6">DNA mismatch repair proteins mutS family domain-containing protein</fullName>
    </recommendedName>
</protein>
<dbReference type="GO" id="GO:0005634">
    <property type="term" value="C:nucleus"/>
    <property type="evidence" value="ECO:0007669"/>
    <property type="project" value="TreeGrafter"/>
</dbReference>
<dbReference type="Pfam" id="PF05192">
    <property type="entry name" value="MutS_III"/>
    <property type="match status" value="1"/>
</dbReference>
<dbReference type="PANTHER" id="PTHR11361:SF21">
    <property type="entry name" value="MUTS PROTEIN HOMOLOG 4"/>
    <property type="match status" value="1"/>
</dbReference>
<keyword evidence="2" id="KW-0547">Nucleotide-binding</keyword>
<dbReference type="SMART" id="SM00534">
    <property type="entry name" value="MUTSac"/>
    <property type="match status" value="1"/>
</dbReference>
<dbReference type="Gene3D" id="1.10.1420.10">
    <property type="match status" value="2"/>
</dbReference>
<evidence type="ECO:0000256" key="2">
    <source>
        <dbReference type="ARBA" id="ARBA00022741"/>
    </source>
</evidence>
<comment type="similarity">
    <text evidence="1">Belongs to the DNA mismatch repair MutS family.</text>
</comment>
<dbReference type="GO" id="GO:0007131">
    <property type="term" value="P:reciprocal meiotic recombination"/>
    <property type="evidence" value="ECO:0007669"/>
    <property type="project" value="TreeGrafter"/>
</dbReference>
<dbReference type="InterPro" id="IPR045076">
    <property type="entry name" value="MutS"/>
</dbReference>
<dbReference type="Gene3D" id="3.30.420.110">
    <property type="entry name" value="MutS, connector domain"/>
    <property type="match status" value="1"/>
</dbReference>